<comment type="catalytic activity">
    <reaction evidence="1 4">
        <text>a uridine in RNA = a pseudouridine in RNA</text>
        <dbReference type="Rhea" id="RHEA:48348"/>
        <dbReference type="Rhea" id="RHEA-COMP:12068"/>
        <dbReference type="Rhea" id="RHEA-COMP:12069"/>
        <dbReference type="ChEBI" id="CHEBI:65314"/>
        <dbReference type="ChEBI" id="CHEBI:65315"/>
    </reaction>
</comment>
<dbReference type="NCBIfam" id="TIGR00005">
    <property type="entry name" value="rluA_subfam"/>
    <property type="match status" value="1"/>
</dbReference>
<evidence type="ECO:0000313" key="6">
    <source>
        <dbReference type="EMBL" id="PKR78356.1"/>
    </source>
</evidence>
<dbReference type="GO" id="GO:0003723">
    <property type="term" value="F:RNA binding"/>
    <property type="evidence" value="ECO:0007669"/>
    <property type="project" value="InterPro"/>
</dbReference>
<accession>A0A2I0QVJ7</accession>
<evidence type="ECO:0000256" key="3">
    <source>
        <dbReference type="PIRSR" id="PIRSR606225-1"/>
    </source>
</evidence>
<name>A0A2I0QVJ7_9BACI</name>
<comment type="caution">
    <text evidence="6">The sequence shown here is derived from an EMBL/GenBank/DDBJ whole genome shotgun (WGS) entry which is preliminary data.</text>
</comment>
<protein>
    <recommendedName>
        <fullName evidence="4">Pseudouridine synthase</fullName>
        <ecNumber evidence="4">5.4.99.-</ecNumber>
    </recommendedName>
</protein>
<evidence type="ECO:0000259" key="5">
    <source>
        <dbReference type="Pfam" id="PF00849"/>
    </source>
</evidence>
<dbReference type="InterPro" id="IPR006224">
    <property type="entry name" value="PsdUridine_synth_RluA-like_CS"/>
</dbReference>
<dbReference type="InterPro" id="IPR020103">
    <property type="entry name" value="PsdUridine_synth_cat_dom_sf"/>
</dbReference>
<dbReference type="InterPro" id="IPR006145">
    <property type="entry name" value="PsdUridine_synth_RsuA/RluA"/>
</dbReference>
<gene>
    <name evidence="6" type="ORF">CEY16_00945</name>
</gene>
<dbReference type="GO" id="GO:0140098">
    <property type="term" value="F:catalytic activity, acting on RNA"/>
    <property type="evidence" value="ECO:0007669"/>
    <property type="project" value="UniProtKB-ARBA"/>
</dbReference>
<feature type="active site" evidence="3">
    <location>
        <position position="132"/>
    </location>
</feature>
<dbReference type="AlphaFoldDB" id="A0A2I0QVJ7"/>
<feature type="domain" description="Pseudouridine synthase RsuA/RluA-like" evidence="5">
    <location>
        <begin position="85"/>
        <end position="232"/>
    </location>
</feature>
<dbReference type="SUPFAM" id="SSF55120">
    <property type="entry name" value="Pseudouridine synthase"/>
    <property type="match status" value="1"/>
</dbReference>
<dbReference type="RefSeq" id="WP_101330100.1">
    <property type="nucleotide sequence ID" value="NZ_PJNH01000001.1"/>
</dbReference>
<dbReference type="PANTHER" id="PTHR21600">
    <property type="entry name" value="MITOCHONDRIAL RNA PSEUDOURIDINE SYNTHASE"/>
    <property type="match status" value="1"/>
</dbReference>
<dbReference type="InterPro" id="IPR006225">
    <property type="entry name" value="PsdUridine_synth_RluC/D"/>
</dbReference>
<dbReference type="Proteomes" id="UP000243524">
    <property type="component" value="Unassembled WGS sequence"/>
</dbReference>
<dbReference type="PANTHER" id="PTHR21600:SF35">
    <property type="entry name" value="PSEUDOURIDINE SYNTHASE"/>
    <property type="match status" value="1"/>
</dbReference>
<dbReference type="CDD" id="cd02869">
    <property type="entry name" value="PseudoU_synth_RluA_like"/>
    <property type="match status" value="1"/>
</dbReference>
<organism evidence="6 7">
    <name type="scientific">Halalkalibacillus sediminis</name>
    <dbReference type="NCBI Taxonomy" id="2018042"/>
    <lineage>
        <taxon>Bacteria</taxon>
        <taxon>Bacillati</taxon>
        <taxon>Bacillota</taxon>
        <taxon>Bacilli</taxon>
        <taxon>Bacillales</taxon>
        <taxon>Bacillaceae</taxon>
        <taxon>Halalkalibacillus</taxon>
    </lineage>
</organism>
<dbReference type="PROSITE" id="PS01129">
    <property type="entry name" value="PSI_RLU"/>
    <property type="match status" value="1"/>
</dbReference>
<dbReference type="OrthoDB" id="9807829at2"/>
<evidence type="ECO:0000313" key="7">
    <source>
        <dbReference type="Proteomes" id="UP000243524"/>
    </source>
</evidence>
<keyword evidence="4" id="KW-0413">Isomerase</keyword>
<proteinExistence type="inferred from homology"/>
<reference evidence="6 7" key="1">
    <citation type="submission" date="2017-06" db="EMBL/GenBank/DDBJ databases">
        <title>the draft geome sequence of Illustriluteabacillus marina B3227.</title>
        <authorList>
            <person name="He R.-H."/>
            <person name="Du Z.-J."/>
        </authorList>
    </citation>
    <scope>NUCLEOTIDE SEQUENCE [LARGE SCALE GENOMIC DNA]</scope>
    <source>
        <strain evidence="6 7">B3227</strain>
    </source>
</reference>
<evidence type="ECO:0000256" key="4">
    <source>
        <dbReference type="RuleBase" id="RU362028"/>
    </source>
</evidence>
<dbReference type="Pfam" id="PF00849">
    <property type="entry name" value="PseudoU_synth_2"/>
    <property type="match status" value="1"/>
</dbReference>
<dbReference type="InterPro" id="IPR050188">
    <property type="entry name" value="RluA_PseudoU_synthase"/>
</dbReference>
<dbReference type="EC" id="5.4.99.-" evidence="4"/>
<dbReference type="Gene3D" id="3.30.2350.10">
    <property type="entry name" value="Pseudouridine synthase"/>
    <property type="match status" value="1"/>
</dbReference>
<sequence length="287" mass="33180">MQWKISRTYDKWLVRDYLLHVRAFSKRLLKDVKNDGAILLNGSPVNVRQRVSYGDFLIVNLPNESGSKYVEPEKMQLSIIYEDEHYLLVNKPRGMAVSPNMNDEGGTLANGLMYHFFQKGLPYTIHIVNRLDRYTSGVVLVAKHRLAHHLMQISEVDRLYLAIVQGTRLEKRGTIDEPIARNLPSIIERKVSTEGKRAVTHYEVVEEKNDYTLVRINLETGKTHQIRVHFSHIGYPLIGDDLYGGPIELLKGQALHCRSIRFFHPYHKQWISGYASLPKEIKHIVEK</sequence>
<comment type="function">
    <text evidence="4">Responsible for synthesis of pseudouridine from uracil.</text>
</comment>
<dbReference type="GO" id="GO:0000455">
    <property type="term" value="P:enzyme-directed rRNA pseudouridine synthesis"/>
    <property type="evidence" value="ECO:0007669"/>
    <property type="project" value="TreeGrafter"/>
</dbReference>
<keyword evidence="7" id="KW-1185">Reference proteome</keyword>
<dbReference type="EMBL" id="PJNH01000001">
    <property type="protein sequence ID" value="PKR78356.1"/>
    <property type="molecule type" value="Genomic_DNA"/>
</dbReference>
<dbReference type="GO" id="GO:0009982">
    <property type="term" value="F:pseudouridine synthase activity"/>
    <property type="evidence" value="ECO:0007669"/>
    <property type="project" value="InterPro"/>
</dbReference>
<evidence type="ECO:0000256" key="2">
    <source>
        <dbReference type="ARBA" id="ARBA00010876"/>
    </source>
</evidence>
<evidence type="ECO:0000256" key="1">
    <source>
        <dbReference type="ARBA" id="ARBA00000073"/>
    </source>
</evidence>
<comment type="similarity">
    <text evidence="2 4">Belongs to the pseudouridine synthase RluA family.</text>
</comment>